<dbReference type="InterPro" id="IPR009057">
    <property type="entry name" value="Homeodomain-like_sf"/>
</dbReference>
<evidence type="ECO:0000313" key="8">
    <source>
        <dbReference type="Proteomes" id="UP001081071"/>
    </source>
</evidence>
<dbReference type="SUPFAM" id="SSF46689">
    <property type="entry name" value="Homeodomain-like"/>
    <property type="match status" value="1"/>
</dbReference>
<dbReference type="Pfam" id="PF13977">
    <property type="entry name" value="TetR_C_6"/>
    <property type="match status" value="1"/>
</dbReference>
<evidence type="ECO:0000256" key="1">
    <source>
        <dbReference type="ARBA" id="ARBA00022491"/>
    </source>
</evidence>
<reference evidence="7" key="1">
    <citation type="submission" date="2022-12" db="EMBL/GenBank/DDBJ databases">
        <authorList>
            <person name="Krivoruchko A.V."/>
            <person name="Elkin A."/>
        </authorList>
    </citation>
    <scope>NUCLEOTIDE SEQUENCE</scope>
    <source>
        <strain evidence="7">IEGM 1391</strain>
    </source>
</reference>
<dbReference type="Pfam" id="PF00440">
    <property type="entry name" value="TetR_N"/>
    <property type="match status" value="1"/>
</dbReference>
<dbReference type="InterPro" id="IPR039538">
    <property type="entry name" value="BetI_C"/>
</dbReference>
<dbReference type="Gene3D" id="1.10.357.10">
    <property type="entry name" value="Tetracycline Repressor, domain 2"/>
    <property type="match status" value="2"/>
</dbReference>
<dbReference type="EMBL" id="JAPWIJ010000012">
    <property type="protein sequence ID" value="MCZ4521484.1"/>
    <property type="molecule type" value="Genomic_DNA"/>
</dbReference>
<evidence type="ECO:0000256" key="3">
    <source>
        <dbReference type="ARBA" id="ARBA00023125"/>
    </source>
</evidence>
<organism evidence="7 8">
    <name type="scientific">Rhodococcus ruber</name>
    <dbReference type="NCBI Taxonomy" id="1830"/>
    <lineage>
        <taxon>Bacteria</taxon>
        <taxon>Bacillati</taxon>
        <taxon>Actinomycetota</taxon>
        <taxon>Actinomycetes</taxon>
        <taxon>Mycobacteriales</taxon>
        <taxon>Nocardiaceae</taxon>
        <taxon>Rhodococcus</taxon>
    </lineage>
</organism>
<sequence>MSSRSTPREQLLRAGSRLLTDLDMTVLARSLSIAAVVEEAGLSHQTFHNAYPGSSRTGERGGKEAFMEELLAHVTLEYSSSDDVAELPSSDFAAYFEQLTSGLLRRRMIGAMIASDHAGARSSLAPEFDAMDHAVEGTVRRKLRALGGSVRTPLTVADLSTVFVALLDGLAFRESLSPGTISAERVSTAIDSLLDWAVDPVHSDRRQRTNEQVDALPSLESLDPSRVDIESDVIAATETLFSEHGYFSVTLADIASASSLTVTDLKRLFPSKVDIIVAALTPEFERVLRLGRADARLEVEPVVALNRSVNRLAEFVARNRAMSSGMLLALSFEQFHEPGTVTTIREHLPVPSALIPILESGQRRGDFATEVSAVELATMLANNVVIRSVTRSAEAPEDVADNVLRVFLSGILSR</sequence>
<dbReference type="Proteomes" id="UP001081071">
    <property type="component" value="Unassembled WGS sequence"/>
</dbReference>
<evidence type="ECO:0000313" key="7">
    <source>
        <dbReference type="EMBL" id="MCZ4521484.1"/>
    </source>
</evidence>
<evidence type="ECO:0000259" key="6">
    <source>
        <dbReference type="PROSITE" id="PS50977"/>
    </source>
</evidence>
<keyword evidence="1" id="KW-0678">Repressor</keyword>
<dbReference type="InterPro" id="IPR001647">
    <property type="entry name" value="HTH_TetR"/>
</dbReference>
<accession>A0ABT4MKG8</accession>
<dbReference type="SUPFAM" id="SSF48498">
    <property type="entry name" value="Tetracyclin repressor-like, C-terminal domain"/>
    <property type="match status" value="2"/>
</dbReference>
<keyword evidence="3 5" id="KW-0238">DNA-binding</keyword>
<feature type="domain" description="HTH tetR-type" evidence="6">
    <location>
        <begin position="227"/>
        <end position="287"/>
    </location>
</feature>
<evidence type="ECO:0000256" key="5">
    <source>
        <dbReference type="PROSITE-ProRule" id="PRU00335"/>
    </source>
</evidence>
<protein>
    <submittedName>
        <fullName evidence="7">TetR family transcriptional regulator</fullName>
    </submittedName>
</protein>
<dbReference type="PROSITE" id="PS50977">
    <property type="entry name" value="HTH_TETR_2"/>
    <property type="match status" value="1"/>
</dbReference>
<dbReference type="PANTHER" id="PTHR30055">
    <property type="entry name" value="HTH-TYPE TRANSCRIPTIONAL REGULATOR RUTR"/>
    <property type="match status" value="1"/>
</dbReference>
<feature type="DNA-binding region" description="H-T-H motif" evidence="5">
    <location>
        <begin position="250"/>
        <end position="269"/>
    </location>
</feature>
<proteinExistence type="predicted"/>
<keyword evidence="2" id="KW-0805">Transcription regulation</keyword>
<gene>
    <name evidence="7" type="ORF">O4220_23445</name>
</gene>
<keyword evidence="4" id="KW-0804">Transcription</keyword>
<keyword evidence="8" id="KW-1185">Reference proteome</keyword>
<dbReference type="InterPro" id="IPR036271">
    <property type="entry name" value="Tet_transcr_reg_TetR-rel_C_sf"/>
</dbReference>
<dbReference type="RefSeq" id="WP_269607929.1">
    <property type="nucleotide sequence ID" value="NZ_JAPWIJ010000012.1"/>
</dbReference>
<dbReference type="InterPro" id="IPR050109">
    <property type="entry name" value="HTH-type_TetR-like_transc_reg"/>
</dbReference>
<dbReference type="PANTHER" id="PTHR30055:SF234">
    <property type="entry name" value="HTH-TYPE TRANSCRIPTIONAL REGULATOR BETI"/>
    <property type="match status" value="1"/>
</dbReference>
<evidence type="ECO:0000256" key="4">
    <source>
        <dbReference type="ARBA" id="ARBA00023163"/>
    </source>
</evidence>
<evidence type="ECO:0000256" key="2">
    <source>
        <dbReference type="ARBA" id="ARBA00023015"/>
    </source>
</evidence>
<comment type="caution">
    <text evidence="7">The sequence shown here is derived from an EMBL/GenBank/DDBJ whole genome shotgun (WGS) entry which is preliminary data.</text>
</comment>
<name>A0ABT4MKG8_9NOCA</name>